<evidence type="ECO:0000313" key="2">
    <source>
        <dbReference type="EMBL" id="KAK4743285.1"/>
    </source>
</evidence>
<keyword evidence="3" id="KW-1185">Reference proteome</keyword>
<protein>
    <submittedName>
        <fullName evidence="2">Uncharacterized protein</fullName>
    </submittedName>
</protein>
<evidence type="ECO:0000313" key="3">
    <source>
        <dbReference type="Proteomes" id="UP001345219"/>
    </source>
</evidence>
<dbReference type="EMBL" id="JAXIOK010000023">
    <property type="protein sequence ID" value="KAK4743285.1"/>
    <property type="molecule type" value="Genomic_DNA"/>
</dbReference>
<feature type="signal peptide" evidence="1">
    <location>
        <begin position="1"/>
        <end position="27"/>
    </location>
</feature>
<dbReference type="Proteomes" id="UP001345219">
    <property type="component" value="Chromosome 1"/>
</dbReference>
<proteinExistence type="predicted"/>
<name>A0AAN7GCZ5_9MYRT</name>
<comment type="caution">
    <text evidence="2">The sequence shown here is derived from an EMBL/GenBank/DDBJ whole genome shotgun (WGS) entry which is preliminary data.</text>
</comment>
<evidence type="ECO:0000256" key="1">
    <source>
        <dbReference type="SAM" id="SignalP"/>
    </source>
</evidence>
<feature type="chain" id="PRO_5042951255" evidence="1">
    <location>
        <begin position="28"/>
        <end position="102"/>
    </location>
</feature>
<accession>A0AAN7GCZ5</accession>
<dbReference type="AlphaFoldDB" id="A0AAN7GCZ5"/>
<organism evidence="2 3">
    <name type="scientific">Trapa incisa</name>
    <dbReference type="NCBI Taxonomy" id="236973"/>
    <lineage>
        <taxon>Eukaryota</taxon>
        <taxon>Viridiplantae</taxon>
        <taxon>Streptophyta</taxon>
        <taxon>Embryophyta</taxon>
        <taxon>Tracheophyta</taxon>
        <taxon>Spermatophyta</taxon>
        <taxon>Magnoliopsida</taxon>
        <taxon>eudicotyledons</taxon>
        <taxon>Gunneridae</taxon>
        <taxon>Pentapetalae</taxon>
        <taxon>rosids</taxon>
        <taxon>malvids</taxon>
        <taxon>Myrtales</taxon>
        <taxon>Lythraceae</taxon>
        <taxon>Trapa</taxon>
    </lineage>
</organism>
<gene>
    <name evidence="2" type="ORF">SAY87_001286</name>
</gene>
<keyword evidence="1" id="KW-0732">Signal</keyword>
<sequence>MSTLIASFNPVIYPVLLLLLTKITTESDSQILVLTDFHLMPGTSPPGVHVQPLLLQVSLLRRPPDQWGTWVGNRCVLLPGTDEVRGRSWWGAGPRPRGEAGP</sequence>
<reference evidence="2 3" key="1">
    <citation type="journal article" date="2023" name="Hortic Res">
        <title>Pangenome of water caltrop reveals structural variations and asymmetric subgenome divergence after allopolyploidization.</title>
        <authorList>
            <person name="Zhang X."/>
            <person name="Chen Y."/>
            <person name="Wang L."/>
            <person name="Yuan Y."/>
            <person name="Fang M."/>
            <person name="Shi L."/>
            <person name="Lu R."/>
            <person name="Comes H.P."/>
            <person name="Ma Y."/>
            <person name="Chen Y."/>
            <person name="Huang G."/>
            <person name="Zhou Y."/>
            <person name="Zheng Z."/>
            <person name="Qiu Y."/>
        </authorList>
    </citation>
    <scope>NUCLEOTIDE SEQUENCE [LARGE SCALE GENOMIC DNA]</scope>
    <source>
        <tissue evidence="2">Roots</tissue>
    </source>
</reference>